<name>A0A8T0UEM7_PANVG</name>
<dbReference type="AlphaFoldDB" id="A0A8T0UEM7"/>
<keyword evidence="2" id="KW-1133">Transmembrane helix</keyword>
<evidence type="ECO:0000313" key="4">
    <source>
        <dbReference type="Proteomes" id="UP000823388"/>
    </source>
</evidence>
<proteinExistence type="predicted"/>
<accession>A0A8T0UEM7</accession>
<keyword evidence="4" id="KW-1185">Reference proteome</keyword>
<keyword evidence="2" id="KW-0812">Transmembrane</keyword>
<comment type="caution">
    <text evidence="3">The sequence shown here is derived from an EMBL/GenBank/DDBJ whole genome shotgun (WGS) entry which is preliminary data.</text>
</comment>
<feature type="region of interest" description="Disordered" evidence="1">
    <location>
        <begin position="34"/>
        <end position="80"/>
    </location>
</feature>
<evidence type="ECO:0000256" key="2">
    <source>
        <dbReference type="SAM" id="Phobius"/>
    </source>
</evidence>
<dbReference type="EMBL" id="CM029042">
    <property type="protein sequence ID" value="KAG2620787.1"/>
    <property type="molecule type" value="Genomic_DNA"/>
</dbReference>
<feature type="transmembrane region" description="Helical" evidence="2">
    <location>
        <begin position="163"/>
        <end position="192"/>
    </location>
</feature>
<reference evidence="3" key="1">
    <citation type="submission" date="2020-05" db="EMBL/GenBank/DDBJ databases">
        <title>WGS assembly of Panicum virgatum.</title>
        <authorList>
            <person name="Lovell J.T."/>
            <person name="Jenkins J."/>
            <person name="Shu S."/>
            <person name="Juenger T.E."/>
            <person name="Schmutz J."/>
        </authorList>
    </citation>
    <scope>NUCLEOTIDE SEQUENCE</scope>
    <source>
        <strain evidence="3">AP13</strain>
    </source>
</reference>
<keyword evidence="2" id="KW-0472">Membrane</keyword>
<gene>
    <name evidence="3" type="ORF">PVAP13_3NG199626</name>
</gene>
<sequence>MYLSPLDLSHPLISILSSSLSFSCLPLAAAGEPERSTRGELGTQQQLASRASNARGERWRRSRIEGRGRPEQCAAGGRCDRPEQRGAGGWCGLPELKARSRARTAGSGCGSGCSHEREVRGKRQVANGGAKLKGKVAELKGEAHGKDGIACSERRPLGPLAGVMLFFFFKCFGFLVLHIACVMPLSVIIFFVCD</sequence>
<protein>
    <submittedName>
        <fullName evidence="3">Uncharacterized protein</fullName>
    </submittedName>
</protein>
<evidence type="ECO:0000313" key="3">
    <source>
        <dbReference type="EMBL" id="KAG2620787.1"/>
    </source>
</evidence>
<dbReference type="Proteomes" id="UP000823388">
    <property type="component" value="Chromosome 3N"/>
</dbReference>
<feature type="compositionally biased region" description="Polar residues" evidence="1">
    <location>
        <begin position="42"/>
        <end position="52"/>
    </location>
</feature>
<evidence type="ECO:0000256" key="1">
    <source>
        <dbReference type="SAM" id="MobiDB-lite"/>
    </source>
</evidence>
<organism evidence="3 4">
    <name type="scientific">Panicum virgatum</name>
    <name type="common">Blackwell switchgrass</name>
    <dbReference type="NCBI Taxonomy" id="38727"/>
    <lineage>
        <taxon>Eukaryota</taxon>
        <taxon>Viridiplantae</taxon>
        <taxon>Streptophyta</taxon>
        <taxon>Embryophyta</taxon>
        <taxon>Tracheophyta</taxon>
        <taxon>Spermatophyta</taxon>
        <taxon>Magnoliopsida</taxon>
        <taxon>Liliopsida</taxon>
        <taxon>Poales</taxon>
        <taxon>Poaceae</taxon>
        <taxon>PACMAD clade</taxon>
        <taxon>Panicoideae</taxon>
        <taxon>Panicodae</taxon>
        <taxon>Paniceae</taxon>
        <taxon>Panicinae</taxon>
        <taxon>Panicum</taxon>
        <taxon>Panicum sect. Hiantes</taxon>
    </lineage>
</organism>
<feature type="compositionally biased region" description="Basic and acidic residues" evidence="1">
    <location>
        <begin position="55"/>
        <end position="70"/>
    </location>
</feature>